<keyword evidence="2" id="KW-1185">Reference proteome</keyword>
<dbReference type="PROSITE" id="PS51257">
    <property type="entry name" value="PROKAR_LIPOPROTEIN"/>
    <property type="match status" value="1"/>
</dbReference>
<organism evidence="1 2">
    <name type="scientific">Furfurilactobacillus rossiae DSM 15814</name>
    <dbReference type="NCBI Taxonomy" id="1114972"/>
    <lineage>
        <taxon>Bacteria</taxon>
        <taxon>Bacillati</taxon>
        <taxon>Bacillota</taxon>
        <taxon>Bacilli</taxon>
        <taxon>Lactobacillales</taxon>
        <taxon>Lactobacillaceae</taxon>
        <taxon>Furfurilactobacillus</taxon>
    </lineage>
</organism>
<gene>
    <name evidence="1" type="ORF">FD35_GL000727</name>
</gene>
<dbReference type="EMBL" id="AZFF01000012">
    <property type="protein sequence ID" value="KRL54024.1"/>
    <property type="molecule type" value="Genomic_DNA"/>
</dbReference>
<accession>A0A0R1RKM1</accession>
<comment type="caution">
    <text evidence="1">The sequence shown here is derived from an EMBL/GenBank/DDBJ whole genome shotgun (WGS) entry which is preliminary data.</text>
</comment>
<dbReference type="PATRIC" id="fig|1114972.6.peg.728"/>
<reference evidence="1 2" key="1">
    <citation type="journal article" date="2015" name="Genome Announc.">
        <title>Expanding the biotechnology potential of lactobacilli through comparative genomics of 213 strains and associated genera.</title>
        <authorList>
            <person name="Sun Z."/>
            <person name="Harris H.M."/>
            <person name="McCann A."/>
            <person name="Guo C."/>
            <person name="Argimon S."/>
            <person name="Zhang W."/>
            <person name="Yang X."/>
            <person name="Jeffery I.B."/>
            <person name="Cooney J.C."/>
            <person name="Kagawa T.F."/>
            <person name="Liu W."/>
            <person name="Song Y."/>
            <person name="Salvetti E."/>
            <person name="Wrobel A."/>
            <person name="Rasinkangas P."/>
            <person name="Parkhill J."/>
            <person name="Rea M.C."/>
            <person name="O'Sullivan O."/>
            <person name="Ritari J."/>
            <person name="Douillard F.P."/>
            <person name="Paul Ross R."/>
            <person name="Yang R."/>
            <person name="Briner A.E."/>
            <person name="Felis G.E."/>
            <person name="de Vos W.M."/>
            <person name="Barrangou R."/>
            <person name="Klaenhammer T.R."/>
            <person name="Caufield P.W."/>
            <person name="Cui Y."/>
            <person name="Zhang H."/>
            <person name="O'Toole P.W."/>
        </authorList>
    </citation>
    <scope>NUCLEOTIDE SEQUENCE [LARGE SCALE GENOMIC DNA]</scope>
    <source>
        <strain evidence="1 2">DSM 15814</strain>
    </source>
</reference>
<dbReference type="AlphaFoldDB" id="A0A0R1RKM1"/>
<sequence length="198" mass="22111">MEVIEKKWSRILTALTVLGLSFGLAACANKKGNSSNQYDGAIYAYRSAHSTEVVKTPVKITFSDKKLNFSGTSHDAKFSFKSTYTVKSYAQVKKMITPEVVSLNGIADIDSKNVTSEQLKTAQATLPKAKEFYVVNTDYNQGIFESDKVNWVKPRSIEFTANNGQFLLYKKGNTLYNAATAMVDHVSPKWQVFVLLKR</sequence>
<dbReference type="STRING" id="1114972.FD35_GL000727"/>
<evidence type="ECO:0000313" key="1">
    <source>
        <dbReference type="EMBL" id="KRL54024.1"/>
    </source>
</evidence>
<proteinExistence type="predicted"/>
<dbReference type="RefSeq" id="WP_017262390.1">
    <property type="nucleotide sequence ID" value="NZ_AUAW01000013.1"/>
</dbReference>
<dbReference type="Proteomes" id="UP000051999">
    <property type="component" value="Unassembled WGS sequence"/>
</dbReference>
<evidence type="ECO:0000313" key="2">
    <source>
        <dbReference type="Proteomes" id="UP000051999"/>
    </source>
</evidence>
<name>A0A0R1RKM1_9LACO</name>
<protein>
    <recommendedName>
        <fullName evidence="3">Lipoprotein</fullName>
    </recommendedName>
</protein>
<evidence type="ECO:0008006" key="3">
    <source>
        <dbReference type="Google" id="ProtNLM"/>
    </source>
</evidence>